<dbReference type="Gene3D" id="3.30.160.270">
    <property type="match status" value="1"/>
</dbReference>
<evidence type="ECO:0000313" key="11">
    <source>
        <dbReference type="EMBL" id="AGQ19892.1"/>
    </source>
</evidence>
<dbReference type="Gene3D" id="3.20.20.70">
    <property type="entry name" value="Aldolase class I"/>
    <property type="match status" value="1"/>
</dbReference>
<evidence type="ECO:0000256" key="6">
    <source>
        <dbReference type="ARBA" id="ARBA00023304"/>
    </source>
</evidence>
<sequence length="520" mass="57690">MKIDIFDTTLRDGFQQEGISPSVKDKLAIAKLIDELGVDFIEGGWPGASPKEKEFFDTAKKDLNLNNAKLVSFGSTRKLNTKVEKDPQVQALIDSETEYVCIVGKSSNLHITKALETDVDNAISMAVDTVRFLKENNRKVFFDAEHFFDGLKENAEVTLKILDSVVNEGVECFIFCDTNGGTLPHEVTELLNPIIEKYPDQEFGVHFQNDNGCAVTNSLAAVNLGVKHVQGTMNGYGERTGNADLCTLLPNLSLKMNLETVPEKSLEKLTPIANHIAELVNIAIDSRHPYVGSSAFTHKAGLHASGMSKDNTLYEHINASQVGNYTRTTVSELAGRASVITKAKEFNIEFSNDEAKNLIEQVQNLEYEGFQYEAADASLCILMKKIKGEEPEFFSFESFRVYSERRNSQNVVSEAVCKITVEENRFVTTGEGVGPVDALNKALKSALKNNYPDVDKIKLTDYKVRIIDSSDGTEAKTRVLVEFTDGEMIWSTIGVHENIINASWNALCDGFNYYFMESSS</sequence>
<evidence type="ECO:0000256" key="5">
    <source>
        <dbReference type="ARBA" id="ARBA00022679"/>
    </source>
</evidence>
<dbReference type="Pfam" id="PF00682">
    <property type="entry name" value="HMGL-like"/>
    <property type="match status" value="1"/>
</dbReference>
<dbReference type="InterPro" id="IPR013709">
    <property type="entry name" value="2-isopropylmalate_synth_dimer"/>
</dbReference>
<protein>
    <recommendedName>
        <fullName evidence="8">Citramalate synthase</fullName>
        <ecNumber evidence="8">2.3.3.21</ecNumber>
    </recommendedName>
</protein>
<dbReference type="SMART" id="SM00917">
    <property type="entry name" value="LeuA_dimer"/>
    <property type="match status" value="1"/>
</dbReference>
<keyword evidence="6" id="KW-0100">Branched-chain amino acid biosynthesis</keyword>
<dbReference type="Pfam" id="PF08502">
    <property type="entry name" value="LeuA_dimer"/>
    <property type="match status" value="1"/>
</dbReference>
<evidence type="ECO:0000256" key="4">
    <source>
        <dbReference type="ARBA" id="ARBA00022624"/>
    </source>
</evidence>
<dbReference type="InterPro" id="IPR054691">
    <property type="entry name" value="LeuA/HCS_post-cat"/>
</dbReference>
<dbReference type="Gene3D" id="1.10.238.260">
    <property type="match status" value="1"/>
</dbReference>
<dbReference type="GO" id="GO:0003852">
    <property type="term" value="F:2-isopropylmalate synthase activity"/>
    <property type="evidence" value="ECO:0007669"/>
    <property type="project" value="InterPro"/>
</dbReference>
<evidence type="ECO:0000256" key="2">
    <source>
        <dbReference type="ARBA" id="ARBA00006154"/>
    </source>
</evidence>
<comment type="similarity">
    <text evidence="2 9">Belongs to the alpha-IPM synthase/homocitrate synthase family.</text>
</comment>
<dbReference type="EMBL" id="KC811145">
    <property type="protein sequence ID" value="AGQ19892.1"/>
    <property type="molecule type" value="Genomic_DNA"/>
</dbReference>
<dbReference type="SUPFAM" id="SSF110921">
    <property type="entry name" value="2-isopropylmalate synthase LeuA, allosteric (dimerisation) domain"/>
    <property type="match status" value="1"/>
</dbReference>
<dbReference type="GO" id="GO:0009097">
    <property type="term" value="P:isoleucine biosynthetic process"/>
    <property type="evidence" value="ECO:0007669"/>
    <property type="project" value="UniProtKB-UniRule"/>
</dbReference>
<dbReference type="InterPro" id="IPR005675">
    <property type="entry name" value="Citramal_synthase"/>
</dbReference>
<dbReference type="SUPFAM" id="SSF51569">
    <property type="entry name" value="Aldolase"/>
    <property type="match status" value="1"/>
</dbReference>
<evidence type="ECO:0000256" key="7">
    <source>
        <dbReference type="ARBA" id="ARBA00048263"/>
    </source>
</evidence>
<dbReference type="UniPathway" id="UPA00047">
    <property type="reaction ID" value="UER00066"/>
</dbReference>
<evidence type="ECO:0000256" key="1">
    <source>
        <dbReference type="ARBA" id="ARBA00004743"/>
    </source>
</evidence>
<dbReference type="InterPro" id="IPR000891">
    <property type="entry name" value="PYR_CT"/>
</dbReference>
<keyword evidence="4" id="KW-0412">Isoleucine biosynthesis</keyword>
<dbReference type="InterPro" id="IPR013785">
    <property type="entry name" value="Aldolase_TIM"/>
</dbReference>
<dbReference type="PROSITE" id="PS00815">
    <property type="entry name" value="AIPM_HOMOCIT_SYNTH_1"/>
    <property type="match status" value="1"/>
</dbReference>
<comment type="catalytic activity">
    <reaction evidence="7">
        <text>pyruvate + acetyl-CoA + H2O = (3R)-citramalate + CoA + H(+)</text>
        <dbReference type="Rhea" id="RHEA:19045"/>
        <dbReference type="ChEBI" id="CHEBI:15361"/>
        <dbReference type="ChEBI" id="CHEBI:15377"/>
        <dbReference type="ChEBI" id="CHEBI:15378"/>
        <dbReference type="ChEBI" id="CHEBI:30934"/>
        <dbReference type="ChEBI" id="CHEBI:57287"/>
        <dbReference type="ChEBI" id="CHEBI:57288"/>
        <dbReference type="EC" id="2.3.3.21"/>
    </reaction>
</comment>
<dbReference type="GO" id="GO:0009098">
    <property type="term" value="P:L-leucine biosynthetic process"/>
    <property type="evidence" value="ECO:0007669"/>
    <property type="project" value="InterPro"/>
</dbReference>
<dbReference type="GO" id="GO:0043714">
    <property type="term" value="F:(R)-citramalate synthase activity"/>
    <property type="evidence" value="ECO:0007669"/>
    <property type="project" value="UniProtKB-UniRule"/>
</dbReference>
<name>S5DYA1_9ACTN</name>
<dbReference type="InterPro" id="IPR002034">
    <property type="entry name" value="AIPM/Hcit_synth_CS"/>
</dbReference>
<dbReference type="PROSITE" id="PS50991">
    <property type="entry name" value="PYR_CT"/>
    <property type="match status" value="1"/>
</dbReference>
<keyword evidence="3" id="KW-0028">Amino-acid biosynthesis</keyword>
<comment type="pathway">
    <text evidence="1">Amino-acid biosynthesis; L-isoleucine biosynthesis; 2-oxobutanoate from pyruvate: step 1/3.</text>
</comment>
<evidence type="ECO:0000256" key="9">
    <source>
        <dbReference type="RuleBase" id="RU003523"/>
    </source>
</evidence>
<accession>S5DYA1</accession>
<keyword evidence="5 9" id="KW-0808">Transferase</keyword>
<feature type="domain" description="Pyruvate carboxyltransferase" evidence="10">
    <location>
        <begin position="3"/>
        <end position="270"/>
    </location>
</feature>
<organism evidence="11">
    <name type="scientific">Candidatus Actinomarina minuta</name>
    <dbReference type="NCBI Taxonomy" id="1389454"/>
    <lineage>
        <taxon>Bacteria</taxon>
        <taxon>Bacillati</taxon>
        <taxon>Actinomycetota</taxon>
        <taxon>Actinomycetes</taxon>
        <taxon>Candidatus Actinomarinidae</taxon>
        <taxon>Candidatus Actinomarinales</taxon>
        <taxon>Candidatus Actinomarineae</taxon>
        <taxon>Candidatus Actinomarinaceae</taxon>
        <taxon>Candidatus Actinomarina</taxon>
    </lineage>
</organism>
<dbReference type="CDD" id="cd07941">
    <property type="entry name" value="DRE_TIM_LeuA3"/>
    <property type="match status" value="1"/>
</dbReference>
<dbReference type="InterPro" id="IPR036230">
    <property type="entry name" value="LeuA_allosteric_dom_sf"/>
</dbReference>
<evidence type="ECO:0000259" key="10">
    <source>
        <dbReference type="PROSITE" id="PS50991"/>
    </source>
</evidence>
<dbReference type="PANTHER" id="PTHR43538:SF1">
    <property type="entry name" value="(R)-CITRAMALATE SYNTHASE"/>
    <property type="match status" value="1"/>
</dbReference>
<dbReference type="EC" id="2.3.3.21" evidence="8"/>
<reference evidence="11" key="1">
    <citation type="journal article" date="2013" name="Sci. Rep.">
        <title>Metagenomics uncovers a new group of low GC and ultra-small marine Actinobacteria.</title>
        <authorList>
            <person name="Ghai R."/>
            <person name="Mizuno C.M."/>
            <person name="Picazo A."/>
            <person name="Camacho A."/>
            <person name="Rodriguez-Valera F."/>
        </authorList>
    </citation>
    <scope>NUCLEOTIDE SEQUENCE</scope>
</reference>
<dbReference type="NCBIfam" id="TIGR00977">
    <property type="entry name" value="citramal_synth"/>
    <property type="match status" value="1"/>
</dbReference>
<dbReference type="AlphaFoldDB" id="S5DYA1"/>
<dbReference type="PANTHER" id="PTHR43538">
    <property type="entry name" value="ALPHA-IPM SYNTHASE/HOMOCITRATE SYNTHASE"/>
    <property type="match status" value="1"/>
</dbReference>
<evidence type="ECO:0000256" key="8">
    <source>
        <dbReference type="NCBIfam" id="TIGR00977"/>
    </source>
</evidence>
<dbReference type="Pfam" id="PF22617">
    <property type="entry name" value="HCS_D2"/>
    <property type="match status" value="1"/>
</dbReference>
<proteinExistence type="inferred from homology"/>
<evidence type="ECO:0000256" key="3">
    <source>
        <dbReference type="ARBA" id="ARBA00022605"/>
    </source>
</evidence>